<keyword evidence="2" id="KW-0175">Coiled coil</keyword>
<dbReference type="Proteomes" id="UP000265515">
    <property type="component" value="Unassembled WGS sequence"/>
</dbReference>
<keyword evidence="1" id="KW-0479">Metal-binding</keyword>
<dbReference type="SUPFAM" id="SSF57756">
    <property type="entry name" value="Retrovirus zinc finger-like domains"/>
    <property type="match status" value="1"/>
</dbReference>
<evidence type="ECO:0000313" key="5">
    <source>
        <dbReference type="EMBL" id="GBG84559.1"/>
    </source>
</evidence>
<feature type="domain" description="CCHC-type" evidence="4">
    <location>
        <begin position="17"/>
        <end position="30"/>
    </location>
</feature>
<dbReference type="EMBL" id="BFEA01000480">
    <property type="protein sequence ID" value="GBG84559.1"/>
    <property type="molecule type" value="Genomic_DNA"/>
</dbReference>
<dbReference type="GO" id="GO:0008270">
    <property type="term" value="F:zinc ion binding"/>
    <property type="evidence" value="ECO:0007669"/>
    <property type="project" value="UniProtKB-KW"/>
</dbReference>
<organism evidence="5 6">
    <name type="scientific">Chara braunii</name>
    <name type="common">Braun's stonewort</name>
    <dbReference type="NCBI Taxonomy" id="69332"/>
    <lineage>
        <taxon>Eukaryota</taxon>
        <taxon>Viridiplantae</taxon>
        <taxon>Streptophyta</taxon>
        <taxon>Charophyceae</taxon>
        <taxon>Charales</taxon>
        <taxon>Characeae</taxon>
        <taxon>Chara</taxon>
    </lineage>
</organism>
<name>A0A388LQM4_CHABU</name>
<proteinExistence type="predicted"/>
<keyword evidence="6" id="KW-1185">Reference proteome</keyword>
<evidence type="ECO:0000256" key="3">
    <source>
        <dbReference type="SAM" id="MobiDB-lite"/>
    </source>
</evidence>
<evidence type="ECO:0000259" key="4">
    <source>
        <dbReference type="PROSITE" id="PS50158"/>
    </source>
</evidence>
<evidence type="ECO:0000256" key="1">
    <source>
        <dbReference type="PROSITE-ProRule" id="PRU00047"/>
    </source>
</evidence>
<dbReference type="InterPro" id="IPR036875">
    <property type="entry name" value="Znf_CCHC_sf"/>
</dbReference>
<reference evidence="5 6" key="1">
    <citation type="journal article" date="2018" name="Cell">
        <title>The Chara Genome: Secondary Complexity and Implications for Plant Terrestrialization.</title>
        <authorList>
            <person name="Nishiyama T."/>
            <person name="Sakayama H."/>
            <person name="Vries J.D."/>
            <person name="Buschmann H."/>
            <person name="Saint-Marcoux D."/>
            <person name="Ullrich K.K."/>
            <person name="Haas F.B."/>
            <person name="Vanderstraeten L."/>
            <person name="Becker D."/>
            <person name="Lang D."/>
            <person name="Vosolsobe S."/>
            <person name="Rombauts S."/>
            <person name="Wilhelmsson P.K.I."/>
            <person name="Janitza P."/>
            <person name="Kern R."/>
            <person name="Heyl A."/>
            <person name="Rumpler F."/>
            <person name="Villalobos L.I.A.C."/>
            <person name="Clay J.M."/>
            <person name="Skokan R."/>
            <person name="Toyoda A."/>
            <person name="Suzuki Y."/>
            <person name="Kagoshima H."/>
            <person name="Schijlen E."/>
            <person name="Tajeshwar N."/>
            <person name="Catarino B."/>
            <person name="Hetherington A.J."/>
            <person name="Saltykova A."/>
            <person name="Bonnot C."/>
            <person name="Breuninger H."/>
            <person name="Symeonidi A."/>
            <person name="Radhakrishnan G.V."/>
            <person name="Van Nieuwerburgh F."/>
            <person name="Deforce D."/>
            <person name="Chang C."/>
            <person name="Karol K.G."/>
            <person name="Hedrich R."/>
            <person name="Ulvskov P."/>
            <person name="Glockner G."/>
            <person name="Delwiche C.F."/>
            <person name="Petrasek J."/>
            <person name="Van de Peer Y."/>
            <person name="Friml J."/>
            <person name="Beilby M."/>
            <person name="Dolan L."/>
            <person name="Kohara Y."/>
            <person name="Sugano S."/>
            <person name="Fujiyama A."/>
            <person name="Delaux P.-M."/>
            <person name="Quint M."/>
            <person name="TheiBen G."/>
            <person name="Hagemann M."/>
            <person name="Harholt J."/>
            <person name="Dunand C."/>
            <person name="Zachgo S."/>
            <person name="Langdale J."/>
            <person name="Maumus F."/>
            <person name="Straeten D.V.D."/>
            <person name="Gould S.B."/>
            <person name="Rensing S.A."/>
        </authorList>
    </citation>
    <scope>NUCLEOTIDE SEQUENCE [LARGE SCALE GENOMIC DNA]</scope>
    <source>
        <strain evidence="5 6">S276</strain>
    </source>
</reference>
<dbReference type="AlphaFoldDB" id="A0A388LQM4"/>
<dbReference type="SMART" id="SM00343">
    <property type="entry name" value="ZnF_C2HC"/>
    <property type="match status" value="1"/>
</dbReference>
<dbReference type="GO" id="GO:0003676">
    <property type="term" value="F:nucleic acid binding"/>
    <property type="evidence" value="ECO:0007669"/>
    <property type="project" value="InterPro"/>
</dbReference>
<comment type="caution">
    <text evidence="5">The sequence shown here is derived from an EMBL/GenBank/DDBJ whole genome shotgun (WGS) entry which is preliminary data.</text>
</comment>
<sequence length="227" mass="25631">MANNYNNNGNALFNRNCYNCGQPGHISRFCALPDKRLNGPGATSSAIVPYNHTANSGGSYGGQYAALSFLRQRVAELEDTVQKIKTKYEADEAKEKAELEEEAKKKREKKEEERREREKKDRETFHETIIKELSTKLDAVVGAIKKKSDESEVVKLKAEIERLKCAQSIVGPSTTIEKLSTEAEIFEKFRREQIAMKADSDRRFAILEEEIAKANRLRDEAVADAEA</sequence>
<dbReference type="InterPro" id="IPR001878">
    <property type="entry name" value="Znf_CCHC"/>
</dbReference>
<dbReference type="Pfam" id="PF00098">
    <property type="entry name" value="zf-CCHC"/>
    <property type="match status" value="1"/>
</dbReference>
<evidence type="ECO:0000256" key="2">
    <source>
        <dbReference type="SAM" id="Coils"/>
    </source>
</evidence>
<keyword evidence="1" id="KW-0862">Zinc</keyword>
<dbReference type="Gene3D" id="4.10.60.10">
    <property type="entry name" value="Zinc finger, CCHC-type"/>
    <property type="match status" value="1"/>
</dbReference>
<dbReference type="Gramene" id="GBG84559">
    <property type="protein sequence ID" value="GBG84559"/>
    <property type="gene ID" value="CBR_g38841"/>
</dbReference>
<keyword evidence="1" id="KW-0863">Zinc-finger</keyword>
<protein>
    <recommendedName>
        <fullName evidence="4">CCHC-type domain-containing protein</fullName>
    </recommendedName>
</protein>
<feature type="region of interest" description="Disordered" evidence="3">
    <location>
        <begin position="90"/>
        <end position="121"/>
    </location>
</feature>
<gene>
    <name evidence="5" type="ORF">CBR_g38841</name>
</gene>
<accession>A0A388LQM4</accession>
<dbReference type="PROSITE" id="PS50158">
    <property type="entry name" value="ZF_CCHC"/>
    <property type="match status" value="1"/>
</dbReference>
<feature type="coiled-coil region" evidence="2">
    <location>
        <begin position="197"/>
        <end position="224"/>
    </location>
</feature>
<evidence type="ECO:0000313" key="6">
    <source>
        <dbReference type="Proteomes" id="UP000265515"/>
    </source>
</evidence>